<evidence type="ECO:0000313" key="3">
    <source>
        <dbReference type="Proteomes" id="UP000249873"/>
    </source>
</evidence>
<dbReference type="AlphaFoldDB" id="A0A2Z4GB73"/>
<dbReference type="KEGG" id="als:DJ013_09085"/>
<keyword evidence="3" id="KW-1185">Reference proteome</keyword>
<organism evidence="2 3">
    <name type="scientific">Arcticibacterium luteifluviistationis</name>
    <dbReference type="NCBI Taxonomy" id="1784714"/>
    <lineage>
        <taxon>Bacteria</taxon>
        <taxon>Pseudomonadati</taxon>
        <taxon>Bacteroidota</taxon>
        <taxon>Cytophagia</taxon>
        <taxon>Cytophagales</taxon>
        <taxon>Leadbetterellaceae</taxon>
        <taxon>Arcticibacterium</taxon>
    </lineage>
</organism>
<feature type="transmembrane region" description="Helical" evidence="1">
    <location>
        <begin position="66"/>
        <end position="83"/>
    </location>
</feature>
<reference evidence="2 3" key="1">
    <citation type="submission" date="2018-05" db="EMBL/GenBank/DDBJ databases">
        <title>Complete genome sequence of Arcticibacterium luteifluviistationis SM1504T, a cytophagaceae bacterium isolated from Arctic surface seawater.</title>
        <authorList>
            <person name="Li Y."/>
            <person name="Qin Q.-L."/>
        </authorList>
    </citation>
    <scope>NUCLEOTIDE SEQUENCE [LARGE SCALE GENOMIC DNA]</scope>
    <source>
        <strain evidence="2 3">SM1504</strain>
    </source>
</reference>
<gene>
    <name evidence="2" type="ORF">DJ013_09085</name>
</gene>
<accession>A0A2Z4GB73</accession>
<keyword evidence="1" id="KW-1133">Transmembrane helix</keyword>
<evidence type="ECO:0000256" key="1">
    <source>
        <dbReference type="SAM" id="Phobius"/>
    </source>
</evidence>
<name>A0A2Z4GB73_9BACT</name>
<evidence type="ECO:0000313" key="2">
    <source>
        <dbReference type="EMBL" id="AWV98315.1"/>
    </source>
</evidence>
<dbReference type="EMBL" id="CP029480">
    <property type="protein sequence ID" value="AWV98315.1"/>
    <property type="molecule type" value="Genomic_DNA"/>
</dbReference>
<sequence>MNDKEIVSYAGEAVLLSVEKIPRGFKLIENSTRANALFVRQSEELEPSNEDEKEELLEEEGIHIPNSFYISALIIIIIAGYLMNKRKPLLNQ</sequence>
<keyword evidence="1" id="KW-0472">Membrane</keyword>
<keyword evidence="1" id="KW-0812">Transmembrane</keyword>
<protein>
    <submittedName>
        <fullName evidence="2">Uncharacterized protein</fullName>
    </submittedName>
</protein>
<dbReference type="Proteomes" id="UP000249873">
    <property type="component" value="Chromosome"/>
</dbReference>
<proteinExistence type="predicted"/>